<evidence type="ECO:0000313" key="5">
    <source>
        <dbReference type="EMBL" id="QEE14392.2"/>
    </source>
</evidence>
<accession>A0A5B9D5Q1</accession>
<name>A0A5B9D5Q1_9ARCH</name>
<dbReference type="PRINTS" id="PR00507">
    <property type="entry name" value="N12N6MTFRASE"/>
</dbReference>
<dbReference type="InterPro" id="IPR050953">
    <property type="entry name" value="N4_N6_ade-DNA_methylase"/>
</dbReference>
<evidence type="ECO:0000256" key="1">
    <source>
        <dbReference type="ARBA" id="ARBA00022603"/>
    </source>
</evidence>
<dbReference type="InterPro" id="IPR029063">
    <property type="entry name" value="SAM-dependent_MTases_sf"/>
</dbReference>
<dbReference type="PANTHER" id="PTHR33841">
    <property type="entry name" value="DNA METHYLTRANSFERASE YEEA-RELATED"/>
    <property type="match status" value="1"/>
</dbReference>
<dbReference type="GO" id="GO:0009007">
    <property type="term" value="F:site-specific DNA-methyltransferase (adenine-specific) activity"/>
    <property type="evidence" value="ECO:0007669"/>
    <property type="project" value="UniProtKB-EC"/>
</dbReference>
<keyword evidence="6" id="KW-1185">Reference proteome</keyword>
<dbReference type="Proteomes" id="UP000321408">
    <property type="component" value="Chromosome"/>
</dbReference>
<dbReference type="EMBL" id="CP042905">
    <property type="protein sequence ID" value="QEE14392.2"/>
    <property type="molecule type" value="Genomic_DNA"/>
</dbReference>
<protein>
    <submittedName>
        <fullName evidence="5">Class I SAM-dependent DNA methyltransferase</fullName>
        <ecNumber evidence="5">2.1.1.-</ecNumber>
    </submittedName>
</protein>
<dbReference type="GO" id="GO:0009307">
    <property type="term" value="P:DNA restriction-modification system"/>
    <property type="evidence" value="ECO:0007669"/>
    <property type="project" value="UniProtKB-KW"/>
</dbReference>
<dbReference type="Pfam" id="PF22837">
    <property type="entry name" value="M_Eco57I_C"/>
    <property type="match status" value="1"/>
</dbReference>
<proteinExistence type="predicted"/>
<sequence>MNSAIIKDLITKIGFPSEESKEYPYTKNLAKFKLIFTKTKNRYFEILCLNQNKLKTEILDYLGYQNQEEKHKFSDHELQNLASQASHLILNKMFSYYVIQAQVHKHYGIKLENLYVPSSEQTFQDQIKEKFKDIVNTFEIAPIFQTDSFDEIIQFSDNLSIILQEANKFFVNLHIEELNEDIISNLYQMFIPLEEKKKLGQIYTPQDIAQLMVKLTVQNPNELVLDPACGCGTLLHKVYYRLKNLKIEAKIPLNHKDLLSQIWGIEINPFPAQIAMMSLAFMDISKITQVSGILLEDFLNIGPLKNYFVKSMNFKTGKIITRELPKKFDVIIANPPYIKQELIPNKKLMMKNLPIFASYREKNILPSNVLKKTQKIKLELTGKTDYYGFFLWYSNYFLRDQGKLCFIVPNKWMDVEYGKKLKKFIKENFKIIAVIGFNQNVFENAQVSTLIIILKKEKDNFKRKHHYVKFINILEKEGRQKLEYLVNSSLRPIFKAEIDWNGYLFKNESNSLQCTYIRQDHLNYLEKWSIKYLYQSHFARILKKKSLIAMDNLEITSVIGGIKTGANDFYFPSENDQKKYSIEPQFLIPGIKTGRKIPSKIIIDQAKNQFLSIPSETNISKYPGLHSYISHGENSKKYHERRSVHWKPWYSIPKNKQDTPDILFLRHINKNFKARWNKVKCVVADGVRGIRVNNPDHLLFYLGICNSTYFYWQAHICGRWEGQGDLQLLVYELRQFLIPDIRKIPQEKIVNVEKCMNKIIFETQNSKSKEYDTMSILHKNLDIAVLDCLDLKNNYELLQKETNYLEQSRLTKKF</sequence>
<organism evidence="5 6">
    <name type="scientific">Promethearchaeum syntrophicum</name>
    <dbReference type="NCBI Taxonomy" id="2594042"/>
    <lineage>
        <taxon>Archaea</taxon>
        <taxon>Promethearchaeati</taxon>
        <taxon>Promethearchaeota</taxon>
        <taxon>Promethearchaeia</taxon>
        <taxon>Promethearchaeales</taxon>
        <taxon>Promethearchaeaceae</taxon>
        <taxon>Promethearchaeum</taxon>
    </lineage>
</organism>
<keyword evidence="2 5" id="KW-0808">Transferase</keyword>
<evidence type="ECO:0000313" key="6">
    <source>
        <dbReference type="Proteomes" id="UP000321408"/>
    </source>
</evidence>
<dbReference type="PANTHER" id="PTHR33841:SF5">
    <property type="entry name" value="DNA METHYLASE (MODIFICATION METHYLASE) (METHYLTRANSFERASE)-RELATED"/>
    <property type="match status" value="1"/>
</dbReference>
<keyword evidence="1 5" id="KW-0489">Methyltransferase</keyword>
<dbReference type="InterPro" id="IPR002052">
    <property type="entry name" value="DNA_methylase_N6_adenine_CS"/>
</dbReference>
<gene>
    <name evidence="5" type="ORF">DSAG12_00205</name>
</gene>
<evidence type="ECO:0000256" key="3">
    <source>
        <dbReference type="ARBA" id="ARBA00022691"/>
    </source>
</evidence>
<evidence type="ECO:0000256" key="2">
    <source>
        <dbReference type="ARBA" id="ARBA00022679"/>
    </source>
</evidence>
<keyword evidence="3" id="KW-0949">S-adenosyl-L-methionine</keyword>
<dbReference type="EC" id="2.1.1.-" evidence="5"/>
<dbReference type="AlphaFoldDB" id="A0A5B9D5Q1"/>
<reference evidence="5 6" key="2">
    <citation type="journal article" date="2024" name="Int. J. Syst. Evol. Microbiol.">
        <title>Promethearchaeum syntrophicum gen. nov., sp. nov., an anaerobic, obligately syntrophic archaeon, the first isolate of the lineage 'Asgard' archaea, and proposal of the new archaeal phylum Promethearchaeota phyl. nov. and kingdom Promethearchaeati regn. nov.</title>
        <authorList>
            <person name="Imachi H."/>
            <person name="Nobu M.K."/>
            <person name="Kato S."/>
            <person name="Takaki Y."/>
            <person name="Miyazaki M."/>
            <person name="Miyata M."/>
            <person name="Ogawara M."/>
            <person name="Saito Y."/>
            <person name="Sakai S."/>
            <person name="Tahara Y.O."/>
            <person name="Takano Y."/>
            <person name="Tasumi E."/>
            <person name="Uematsu K."/>
            <person name="Yoshimura T."/>
            <person name="Itoh T."/>
            <person name="Ohkuma M."/>
            <person name="Takai K."/>
        </authorList>
    </citation>
    <scope>NUCLEOTIDE SEQUENCE [LARGE SCALE GENOMIC DNA]</scope>
    <source>
        <strain evidence="5 6">MK-D1</strain>
    </source>
</reference>
<dbReference type="InterPro" id="IPR003356">
    <property type="entry name" value="DNA_methylase_A-5"/>
</dbReference>
<keyword evidence="4" id="KW-0680">Restriction system</keyword>
<dbReference type="GO" id="GO:0008170">
    <property type="term" value="F:N-methyltransferase activity"/>
    <property type="evidence" value="ECO:0007669"/>
    <property type="project" value="InterPro"/>
</dbReference>
<dbReference type="PROSITE" id="PS00092">
    <property type="entry name" value="N6_MTASE"/>
    <property type="match status" value="1"/>
</dbReference>
<reference evidence="5 6" key="1">
    <citation type="journal article" date="2020" name="Nature">
        <title>Isolation of an archaeon at the prokaryote-eukaryote interface.</title>
        <authorList>
            <person name="Imachi H."/>
            <person name="Nobu M.K."/>
            <person name="Nakahara N."/>
            <person name="Morono Y."/>
            <person name="Ogawara M."/>
            <person name="Takaki Y."/>
            <person name="Takano Y."/>
            <person name="Uematsu K."/>
            <person name="Ikuta T."/>
            <person name="Ito M."/>
            <person name="Matsui Y."/>
            <person name="Miyazaki M."/>
            <person name="Murata K."/>
            <person name="Saito Y."/>
            <person name="Sakai S."/>
            <person name="Song C."/>
            <person name="Tasumi E."/>
            <person name="Yamanaka Y."/>
            <person name="Yamaguchi T."/>
            <person name="Kamagata Y."/>
            <person name="Tamaki H."/>
            <person name="Takai K."/>
        </authorList>
    </citation>
    <scope>NUCLEOTIDE SEQUENCE [LARGE SCALE GENOMIC DNA]</scope>
    <source>
        <strain evidence="5 6">MK-D1</strain>
    </source>
</reference>
<dbReference type="KEGG" id="psyt:DSAG12_00205"/>
<dbReference type="Pfam" id="PF02384">
    <property type="entry name" value="N6_Mtase"/>
    <property type="match status" value="1"/>
</dbReference>
<dbReference type="GO" id="GO:0003677">
    <property type="term" value="F:DNA binding"/>
    <property type="evidence" value="ECO:0007669"/>
    <property type="project" value="InterPro"/>
</dbReference>
<dbReference type="InterPro" id="IPR054520">
    <property type="entry name" value="M_Eco57I_C"/>
</dbReference>
<evidence type="ECO:0000256" key="4">
    <source>
        <dbReference type="ARBA" id="ARBA00022747"/>
    </source>
</evidence>
<dbReference type="Gene3D" id="3.40.50.150">
    <property type="entry name" value="Vaccinia Virus protein VP39"/>
    <property type="match status" value="1"/>
</dbReference>
<dbReference type="GO" id="GO:0032259">
    <property type="term" value="P:methylation"/>
    <property type="evidence" value="ECO:0007669"/>
    <property type="project" value="UniProtKB-KW"/>
</dbReference>
<dbReference type="SUPFAM" id="SSF53335">
    <property type="entry name" value="S-adenosyl-L-methionine-dependent methyltransferases"/>
    <property type="match status" value="1"/>
</dbReference>